<comment type="similarity">
    <text evidence="2 7 8">Belongs to the cullin family.</text>
</comment>
<comment type="pathway">
    <text evidence="1">Protein modification; protein ubiquitination.</text>
</comment>
<evidence type="ECO:0000259" key="9">
    <source>
        <dbReference type="PROSITE" id="PS50069"/>
    </source>
</evidence>
<dbReference type="Pfam" id="PF26557">
    <property type="entry name" value="Cullin_AB"/>
    <property type="match status" value="1"/>
</dbReference>
<dbReference type="InterPro" id="IPR016158">
    <property type="entry name" value="Cullin_homology"/>
</dbReference>
<keyword evidence="4" id="KW-0833">Ubl conjugation pathway</keyword>
<evidence type="ECO:0000256" key="5">
    <source>
        <dbReference type="ARBA" id="ARBA00022843"/>
    </source>
</evidence>
<evidence type="ECO:0000256" key="7">
    <source>
        <dbReference type="PROSITE-ProRule" id="PRU00330"/>
    </source>
</evidence>
<dbReference type="InterPro" id="IPR036390">
    <property type="entry name" value="WH_DNA-bd_sf"/>
</dbReference>
<dbReference type="EMBL" id="KI913192">
    <property type="protein sequence ID" value="ETV67849.1"/>
    <property type="molecule type" value="Genomic_DNA"/>
</dbReference>
<reference evidence="10" key="1">
    <citation type="submission" date="2013-12" db="EMBL/GenBank/DDBJ databases">
        <title>The Genome Sequence of Aphanomyces astaci APO3.</title>
        <authorList>
            <consortium name="The Broad Institute Genomics Platform"/>
            <person name="Russ C."/>
            <person name="Tyler B."/>
            <person name="van West P."/>
            <person name="Dieguez-Uribeondo J."/>
            <person name="Young S.K."/>
            <person name="Zeng Q."/>
            <person name="Gargeya S."/>
            <person name="Fitzgerald M."/>
            <person name="Abouelleil A."/>
            <person name="Alvarado L."/>
            <person name="Chapman S.B."/>
            <person name="Gainer-Dewar J."/>
            <person name="Goldberg J."/>
            <person name="Griggs A."/>
            <person name="Gujja S."/>
            <person name="Hansen M."/>
            <person name="Howarth C."/>
            <person name="Imamovic A."/>
            <person name="Ireland A."/>
            <person name="Larimer J."/>
            <person name="McCowan C."/>
            <person name="Murphy C."/>
            <person name="Pearson M."/>
            <person name="Poon T.W."/>
            <person name="Priest M."/>
            <person name="Roberts A."/>
            <person name="Saif S."/>
            <person name="Shea T."/>
            <person name="Sykes S."/>
            <person name="Wortman J."/>
            <person name="Nusbaum C."/>
            <person name="Birren B."/>
        </authorList>
    </citation>
    <scope>NUCLEOTIDE SEQUENCE [LARGE SCALE GENOMIC DNA]</scope>
    <source>
        <strain evidence="10">APO3</strain>
    </source>
</reference>
<dbReference type="InterPro" id="IPR036388">
    <property type="entry name" value="WH-like_DNA-bd_sf"/>
</dbReference>
<name>W4FM04_APHAT</name>
<dbReference type="FunFam" id="1.20.1310.10:FF:000014">
    <property type="entry name" value="Cullin 5"/>
    <property type="match status" value="1"/>
</dbReference>
<organism evidence="10">
    <name type="scientific">Aphanomyces astaci</name>
    <name type="common">Crayfish plague agent</name>
    <dbReference type="NCBI Taxonomy" id="112090"/>
    <lineage>
        <taxon>Eukaryota</taxon>
        <taxon>Sar</taxon>
        <taxon>Stramenopiles</taxon>
        <taxon>Oomycota</taxon>
        <taxon>Saprolegniomycetes</taxon>
        <taxon>Saprolegniales</taxon>
        <taxon>Verrucalvaceae</taxon>
        <taxon>Aphanomyces</taxon>
    </lineage>
</organism>
<dbReference type="Gene3D" id="1.10.10.10">
    <property type="entry name" value="Winged helix-like DNA-binding domain superfamily/Winged helix DNA-binding domain"/>
    <property type="match status" value="1"/>
</dbReference>
<dbReference type="InterPro" id="IPR036317">
    <property type="entry name" value="Cullin_homology_sf"/>
</dbReference>
<dbReference type="RefSeq" id="XP_009842707.1">
    <property type="nucleotide sequence ID" value="XM_009844405.1"/>
</dbReference>
<dbReference type="Pfam" id="PF10557">
    <property type="entry name" value="Cullin_Nedd8"/>
    <property type="match status" value="1"/>
</dbReference>
<dbReference type="PROSITE" id="PS50069">
    <property type="entry name" value="CULLIN_2"/>
    <property type="match status" value="1"/>
</dbReference>
<dbReference type="InterPro" id="IPR016159">
    <property type="entry name" value="Cullin_repeat-like_dom_sf"/>
</dbReference>
<sequence length="764" mass="87485">MSLLASKHVDFDIVWREIEPSVEVLVSGCHDPFSYDKWQSVYRGVYNICTNPGTPQAETLFQHLRDVLVQRVENIAEVLSAEHGEAEFLGQYCSHFNMFSTGTSYVSELFCYLNRYWIRYAHSEYGQAPIQGVYPIPELALRIWRDVLYARLKDRVIASVLHLFQRDRESEGDQFEHGDLIASTVQIFVVLGLNKQDPLKLYREDLEVPFLADATRFYAALAQDLLERVSIADYLVLVETLCRHEERRCDGKMHRITVQQTRQTCCRVLVEAHTERLCDHAEAFFESNQTQHLRRLFGLFSELPTPHALVTLKNIFKTFVERSGMAVVKQFEHHDTMRHPEEYIEALVAVRDQFYDVAKRAFGLDPLMRTALDQACRSFTNSHPSLPELLAKYTHVLMTQSAKYASDECIEKRVEYVGVVFCLLDDKDVFKAMYSKLLSKRLIQGGAMSMDVELSLIQKLRDICGCEFVSKLQKMFSDKIISTNAHLAYKIWKEERDQLGSSTVECWFDVLTAGVWPIPTPTQDIELKLPAVCQQQVHLYATFYGTQSTGRRLHWVHHMSHGVLRMVLPSRSFEVHANYHQLVMLLLYNTRDSCSVNELTTLTGFSKTDIQYHMQPLVKLKLFSANNQHDGTSAEALSYSLNTMFTSKRSHLKVLPKYTQLSAPKAKAAATSHELSDDRKMTMQAAIVRIMKARRESTFANLLSESAQMLAMQFVPTPAFLQQNLDILVDKEYIRLAPQQLEHADSATPPAASRSLAAVYIYVA</sequence>
<dbReference type="PANTHER" id="PTHR11932">
    <property type="entry name" value="CULLIN"/>
    <property type="match status" value="1"/>
</dbReference>
<dbReference type="VEuPathDB" id="FungiDB:H257_16076"/>
<dbReference type="AlphaFoldDB" id="W4FM04"/>
<dbReference type="InterPro" id="IPR019559">
    <property type="entry name" value="Cullin_neddylation_domain"/>
</dbReference>
<evidence type="ECO:0000256" key="3">
    <source>
        <dbReference type="ARBA" id="ARBA00022499"/>
    </source>
</evidence>
<dbReference type="STRING" id="112090.W4FM04"/>
<proteinExistence type="inferred from homology"/>
<evidence type="ECO:0000256" key="4">
    <source>
        <dbReference type="ARBA" id="ARBA00022786"/>
    </source>
</evidence>
<dbReference type="SUPFAM" id="SSF46785">
    <property type="entry name" value="Winged helix' DNA-binding domain"/>
    <property type="match status" value="1"/>
</dbReference>
<dbReference type="Pfam" id="PF00888">
    <property type="entry name" value="Cullin"/>
    <property type="match status" value="1"/>
</dbReference>
<dbReference type="OrthoDB" id="27073at2759"/>
<dbReference type="InterPro" id="IPR059120">
    <property type="entry name" value="Cullin-like_AB"/>
</dbReference>
<dbReference type="SUPFAM" id="SSF74788">
    <property type="entry name" value="Cullin repeat-like"/>
    <property type="match status" value="1"/>
</dbReference>
<protein>
    <recommendedName>
        <fullName evidence="6">Cullin-5</fullName>
    </recommendedName>
</protein>
<feature type="domain" description="Cullin family profile" evidence="9">
    <location>
        <begin position="385"/>
        <end position="618"/>
    </location>
</feature>
<dbReference type="Gene3D" id="3.30.230.130">
    <property type="entry name" value="Cullin, Chain C, Domain 2"/>
    <property type="match status" value="1"/>
</dbReference>
<keyword evidence="5" id="KW-0832">Ubl conjugation</keyword>
<dbReference type="SUPFAM" id="SSF75632">
    <property type="entry name" value="Cullin homology domain"/>
    <property type="match status" value="1"/>
</dbReference>
<evidence type="ECO:0000256" key="8">
    <source>
        <dbReference type="RuleBase" id="RU003829"/>
    </source>
</evidence>
<dbReference type="InterPro" id="IPR045093">
    <property type="entry name" value="Cullin"/>
</dbReference>
<evidence type="ECO:0000256" key="2">
    <source>
        <dbReference type="ARBA" id="ARBA00006019"/>
    </source>
</evidence>
<dbReference type="GeneID" id="20818072"/>
<evidence type="ECO:0000256" key="1">
    <source>
        <dbReference type="ARBA" id="ARBA00004906"/>
    </source>
</evidence>
<dbReference type="SMART" id="SM00182">
    <property type="entry name" value="CULLIN"/>
    <property type="match status" value="1"/>
</dbReference>
<evidence type="ECO:0000313" key="10">
    <source>
        <dbReference type="EMBL" id="ETV67849.1"/>
    </source>
</evidence>
<dbReference type="InterPro" id="IPR001373">
    <property type="entry name" value="Cullin_N"/>
</dbReference>
<gene>
    <name evidence="10" type="ORF">H257_16076</name>
</gene>
<dbReference type="SMART" id="SM00884">
    <property type="entry name" value="Cullin_Nedd8"/>
    <property type="match status" value="1"/>
</dbReference>
<accession>W4FM04</accession>
<keyword evidence="3" id="KW-1017">Isopeptide bond</keyword>
<dbReference type="GO" id="GO:0006511">
    <property type="term" value="P:ubiquitin-dependent protein catabolic process"/>
    <property type="evidence" value="ECO:0007669"/>
    <property type="project" value="InterPro"/>
</dbReference>
<evidence type="ECO:0000256" key="6">
    <source>
        <dbReference type="ARBA" id="ARBA00040451"/>
    </source>
</evidence>
<dbReference type="Gene3D" id="1.20.1310.10">
    <property type="entry name" value="Cullin Repeats"/>
    <property type="match status" value="4"/>
</dbReference>
<dbReference type="GO" id="GO:0031625">
    <property type="term" value="F:ubiquitin protein ligase binding"/>
    <property type="evidence" value="ECO:0007669"/>
    <property type="project" value="InterPro"/>
</dbReference>